<evidence type="ECO:0000256" key="4">
    <source>
        <dbReference type="ARBA" id="ARBA00022475"/>
    </source>
</evidence>
<reference evidence="9" key="1">
    <citation type="submission" date="2020-10" db="EMBL/GenBank/DDBJ databases">
        <authorList>
            <person name="Gilroy R."/>
        </authorList>
    </citation>
    <scope>NUCLEOTIDE SEQUENCE</scope>
    <source>
        <strain evidence="9">11167</strain>
    </source>
</reference>
<comment type="similarity">
    <text evidence="2">Belongs to the binding-protein-dependent transport system permease family. FecCD subfamily.</text>
</comment>
<dbReference type="GO" id="GO:0005886">
    <property type="term" value="C:plasma membrane"/>
    <property type="evidence" value="ECO:0007669"/>
    <property type="project" value="UniProtKB-SubCell"/>
</dbReference>
<dbReference type="PANTHER" id="PTHR30472">
    <property type="entry name" value="FERRIC ENTEROBACTIN TRANSPORT SYSTEM PERMEASE PROTEIN"/>
    <property type="match status" value="1"/>
</dbReference>
<keyword evidence="6 8" id="KW-1133">Transmembrane helix</keyword>
<evidence type="ECO:0000256" key="6">
    <source>
        <dbReference type="ARBA" id="ARBA00022989"/>
    </source>
</evidence>
<feature type="transmembrane region" description="Helical" evidence="8">
    <location>
        <begin position="252"/>
        <end position="283"/>
    </location>
</feature>
<dbReference type="CDD" id="cd06550">
    <property type="entry name" value="TM_ABC_iron-siderophores_like"/>
    <property type="match status" value="1"/>
</dbReference>
<dbReference type="FunFam" id="1.10.3470.10:FF:000001">
    <property type="entry name" value="Vitamin B12 ABC transporter permease BtuC"/>
    <property type="match status" value="1"/>
</dbReference>
<evidence type="ECO:0000256" key="1">
    <source>
        <dbReference type="ARBA" id="ARBA00004651"/>
    </source>
</evidence>
<proteinExistence type="inferred from homology"/>
<keyword evidence="5 8" id="KW-0812">Transmembrane</keyword>
<accession>A0A9D9EB44</accession>
<dbReference type="InterPro" id="IPR037294">
    <property type="entry name" value="ABC_BtuC-like"/>
</dbReference>
<feature type="transmembrane region" description="Helical" evidence="8">
    <location>
        <begin position="321"/>
        <end position="340"/>
    </location>
</feature>
<evidence type="ECO:0000256" key="2">
    <source>
        <dbReference type="ARBA" id="ARBA00007935"/>
    </source>
</evidence>
<evidence type="ECO:0000256" key="7">
    <source>
        <dbReference type="ARBA" id="ARBA00023136"/>
    </source>
</evidence>
<comment type="subcellular location">
    <subcellularLocation>
        <location evidence="1">Cell membrane</location>
        <topology evidence="1">Multi-pass membrane protein</topology>
    </subcellularLocation>
</comment>
<dbReference type="Gene3D" id="1.10.3470.10">
    <property type="entry name" value="ABC transporter involved in vitamin B12 uptake, BtuC"/>
    <property type="match status" value="1"/>
</dbReference>
<protein>
    <submittedName>
        <fullName evidence="9">Iron ABC transporter permease</fullName>
    </submittedName>
</protein>
<keyword evidence="3" id="KW-0813">Transport</keyword>
<name>A0A9D9EB44_9SPIR</name>
<gene>
    <name evidence="9" type="ORF">IAC42_07275</name>
</gene>
<dbReference type="Pfam" id="PF01032">
    <property type="entry name" value="FecCD"/>
    <property type="match status" value="1"/>
</dbReference>
<dbReference type="GO" id="GO:0033214">
    <property type="term" value="P:siderophore-iron import into cell"/>
    <property type="evidence" value="ECO:0007669"/>
    <property type="project" value="TreeGrafter"/>
</dbReference>
<keyword evidence="7 8" id="KW-0472">Membrane</keyword>
<evidence type="ECO:0000256" key="3">
    <source>
        <dbReference type="ARBA" id="ARBA00022448"/>
    </source>
</evidence>
<feature type="transmembrane region" description="Helical" evidence="8">
    <location>
        <begin position="209"/>
        <end position="226"/>
    </location>
</feature>
<feature type="transmembrane region" description="Helical" evidence="8">
    <location>
        <begin position="137"/>
        <end position="154"/>
    </location>
</feature>
<dbReference type="AlphaFoldDB" id="A0A9D9EB44"/>
<feature type="transmembrane region" description="Helical" evidence="8">
    <location>
        <begin position="108"/>
        <end position="130"/>
    </location>
</feature>
<evidence type="ECO:0000313" key="9">
    <source>
        <dbReference type="EMBL" id="MBO8443545.1"/>
    </source>
</evidence>
<comment type="caution">
    <text evidence="9">The sequence shown here is derived from an EMBL/GenBank/DDBJ whole genome shotgun (WGS) entry which is preliminary data.</text>
</comment>
<reference evidence="9" key="2">
    <citation type="journal article" date="2021" name="PeerJ">
        <title>Extensive microbial diversity within the chicken gut microbiome revealed by metagenomics and culture.</title>
        <authorList>
            <person name="Gilroy R."/>
            <person name="Ravi A."/>
            <person name="Getino M."/>
            <person name="Pursley I."/>
            <person name="Horton D.L."/>
            <person name="Alikhan N.F."/>
            <person name="Baker D."/>
            <person name="Gharbi K."/>
            <person name="Hall N."/>
            <person name="Watson M."/>
            <person name="Adriaenssens E.M."/>
            <person name="Foster-Nyarko E."/>
            <person name="Jarju S."/>
            <person name="Secka A."/>
            <person name="Antonio M."/>
            <person name="Oren A."/>
            <person name="Chaudhuri R.R."/>
            <person name="La Ragione R."/>
            <person name="Hildebrand F."/>
            <person name="Pallen M.J."/>
        </authorList>
    </citation>
    <scope>NUCLEOTIDE SEQUENCE</scope>
    <source>
        <strain evidence="9">11167</strain>
    </source>
</reference>
<feature type="transmembrane region" description="Helical" evidence="8">
    <location>
        <begin position="160"/>
        <end position="180"/>
    </location>
</feature>
<dbReference type="SUPFAM" id="SSF81345">
    <property type="entry name" value="ABC transporter involved in vitamin B12 uptake, BtuC"/>
    <property type="match status" value="1"/>
</dbReference>
<dbReference type="Proteomes" id="UP000823633">
    <property type="component" value="Unassembled WGS sequence"/>
</dbReference>
<evidence type="ECO:0000256" key="5">
    <source>
        <dbReference type="ARBA" id="ARBA00022692"/>
    </source>
</evidence>
<evidence type="ECO:0000313" key="10">
    <source>
        <dbReference type="Proteomes" id="UP000823633"/>
    </source>
</evidence>
<dbReference type="EMBL" id="JADIMU010000046">
    <property type="protein sequence ID" value="MBO8443545.1"/>
    <property type="molecule type" value="Genomic_DNA"/>
</dbReference>
<keyword evidence="4" id="KW-1003">Cell membrane</keyword>
<feature type="transmembrane region" description="Helical" evidence="8">
    <location>
        <begin position="20"/>
        <end position="38"/>
    </location>
</feature>
<dbReference type="InterPro" id="IPR000522">
    <property type="entry name" value="ABC_transptr_permease_BtuC"/>
</dbReference>
<sequence length="346" mass="36980">MRKEARERVGFKVDDGGRTIPLLAVAFVVIFFVSFALGRYPVDPITLVKVLLSRVVDIPVTWSRQVETVIFNIRLPRVLIGAFIGAGLSLSGLVYQGIFQNPMVSPDVLGSTSGAAVGSALGILLGMGYFSIGAMSFLGGLLAVAIVLLIARRVPSQPVLGLVLAGIMVSSLFNSTLSFIKLVADTDDVLPQITYYLIGSLTSTRDSDLVACAIIVSACSIILYLFRWPLNVMTLGEEEAVSLGVDTRLTRLVAIACATLMTAVSTAAAGMIGWIGLVIPHLVRMMTGCDYRKTIPATLLLGSSFLMAVDTISRIATTSEIPIGILTSFIGAPFFLYLIIREGRRT</sequence>
<dbReference type="PANTHER" id="PTHR30472:SF70">
    <property type="entry name" value="MOLYBDATE IMPORT SYSTEM PERMEASE PROTEIN MOLB"/>
    <property type="match status" value="1"/>
</dbReference>
<dbReference type="GO" id="GO:0022857">
    <property type="term" value="F:transmembrane transporter activity"/>
    <property type="evidence" value="ECO:0007669"/>
    <property type="project" value="InterPro"/>
</dbReference>
<evidence type="ECO:0000256" key="8">
    <source>
        <dbReference type="SAM" id="Phobius"/>
    </source>
</evidence>
<feature type="transmembrane region" description="Helical" evidence="8">
    <location>
        <begin position="75"/>
        <end position="96"/>
    </location>
</feature>
<organism evidence="9 10">
    <name type="scientific">Candidatus Aphodenecus pullistercoris</name>
    <dbReference type="NCBI Taxonomy" id="2840669"/>
    <lineage>
        <taxon>Bacteria</taxon>
        <taxon>Pseudomonadati</taxon>
        <taxon>Spirochaetota</taxon>
        <taxon>Spirochaetia</taxon>
        <taxon>Spirochaetales</taxon>
        <taxon>Candidatus Aphodenecus</taxon>
    </lineage>
</organism>